<organism evidence="2 3">
    <name type="scientific">Phialemonium thermophilum</name>
    <dbReference type="NCBI Taxonomy" id="223376"/>
    <lineage>
        <taxon>Eukaryota</taxon>
        <taxon>Fungi</taxon>
        <taxon>Dikarya</taxon>
        <taxon>Ascomycota</taxon>
        <taxon>Pezizomycotina</taxon>
        <taxon>Sordariomycetes</taxon>
        <taxon>Sordariomycetidae</taxon>
        <taxon>Cephalothecales</taxon>
        <taxon>Cephalothecaceae</taxon>
        <taxon>Phialemonium</taxon>
    </lineage>
</organism>
<proteinExistence type="predicted"/>
<feature type="compositionally biased region" description="Polar residues" evidence="1">
    <location>
        <begin position="28"/>
        <end position="38"/>
    </location>
</feature>
<name>A0ABR3VTQ7_9PEZI</name>
<accession>A0ABR3VTQ7</accession>
<dbReference type="Proteomes" id="UP001586593">
    <property type="component" value="Unassembled WGS sequence"/>
</dbReference>
<sequence length="66" mass="7309">MGQRAGYYDSDHKEPSDNQESNEDETSPSRTSSDSVRTGQLIWIDTQNLFLANPPQQSGSPPNGLR</sequence>
<comment type="caution">
    <text evidence="2">The sequence shown here is derived from an EMBL/GenBank/DDBJ whole genome shotgun (WGS) entry which is preliminary data.</text>
</comment>
<evidence type="ECO:0000313" key="2">
    <source>
        <dbReference type="EMBL" id="KAL1845055.1"/>
    </source>
</evidence>
<feature type="region of interest" description="Disordered" evidence="1">
    <location>
        <begin position="47"/>
        <end position="66"/>
    </location>
</feature>
<feature type="region of interest" description="Disordered" evidence="1">
    <location>
        <begin position="1"/>
        <end position="40"/>
    </location>
</feature>
<keyword evidence="3" id="KW-1185">Reference proteome</keyword>
<reference evidence="2 3" key="1">
    <citation type="journal article" date="2024" name="Commun. Biol.">
        <title>Comparative genomic analysis of thermophilic fungi reveals convergent evolutionary adaptations and gene losses.</title>
        <authorList>
            <person name="Steindorff A.S."/>
            <person name="Aguilar-Pontes M.V."/>
            <person name="Robinson A.J."/>
            <person name="Andreopoulos B."/>
            <person name="LaButti K."/>
            <person name="Kuo A."/>
            <person name="Mondo S."/>
            <person name="Riley R."/>
            <person name="Otillar R."/>
            <person name="Haridas S."/>
            <person name="Lipzen A."/>
            <person name="Grimwood J."/>
            <person name="Schmutz J."/>
            <person name="Clum A."/>
            <person name="Reid I.D."/>
            <person name="Moisan M.C."/>
            <person name="Butler G."/>
            <person name="Nguyen T.T.M."/>
            <person name="Dewar K."/>
            <person name="Conant G."/>
            <person name="Drula E."/>
            <person name="Henrissat B."/>
            <person name="Hansel C."/>
            <person name="Singer S."/>
            <person name="Hutchinson M.I."/>
            <person name="de Vries R.P."/>
            <person name="Natvig D.O."/>
            <person name="Powell A.J."/>
            <person name="Tsang A."/>
            <person name="Grigoriev I.V."/>
        </authorList>
    </citation>
    <scope>NUCLEOTIDE SEQUENCE [LARGE SCALE GENOMIC DNA]</scope>
    <source>
        <strain evidence="2 3">ATCC 24622</strain>
    </source>
</reference>
<protein>
    <submittedName>
        <fullName evidence="2">Uncharacterized protein</fullName>
    </submittedName>
</protein>
<evidence type="ECO:0000256" key="1">
    <source>
        <dbReference type="SAM" id="MobiDB-lite"/>
    </source>
</evidence>
<evidence type="ECO:0000313" key="3">
    <source>
        <dbReference type="Proteomes" id="UP001586593"/>
    </source>
</evidence>
<gene>
    <name evidence="2" type="ORF">VTK73DRAFT_1214</name>
</gene>
<dbReference type="EMBL" id="JAZHXJ010001295">
    <property type="protein sequence ID" value="KAL1845055.1"/>
    <property type="molecule type" value="Genomic_DNA"/>
</dbReference>